<organism evidence="2 3">
    <name type="scientific">Aspergillus cavernicola</name>
    <dbReference type="NCBI Taxonomy" id="176166"/>
    <lineage>
        <taxon>Eukaryota</taxon>
        <taxon>Fungi</taxon>
        <taxon>Dikarya</taxon>
        <taxon>Ascomycota</taxon>
        <taxon>Pezizomycotina</taxon>
        <taxon>Eurotiomycetes</taxon>
        <taxon>Eurotiomycetidae</taxon>
        <taxon>Eurotiales</taxon>
        <taxon>Aspergillaceae</taxon>
        <taxon>Aspergillus</taxon>
        <taxon>Aspergillus subgen. Nidulantes</taxon>
    </lineage>
</organism>
<sequence length="55" mass="6064">MDVFLSDRRRLEADLVVGEFSLFALYCTPSIMLMPVIGAGGIKSITRPYRISSGL</sequence>
<gene>
    <name evidence="2" type="ORF">BDW59DRAFT_150112</name>
</gene>
<feature type="transmembrane region" description="Helical" evidence="1">
    <location>
        <begin position="20"/>
        <end position="42"/>
    </location>
</feature>
<accession>A0ABR4I120</accession>
<evidence type="ECO:0000256" key="1">
    <source>
        <dbReference type="SAM" id="Phobius"/>
    </source>
</evidence>
<keyword evidence="3" id="KW-1185">Reference proteome</keyword>
<reference evidence="2 3" key="1">
    <citation type="submission" date="2024-07" db="EMBL/GenBank/DDBJ databases">
        <title>Section-level genome sequencing and comparative genomics of Aspergillus sections Usti and Cavernicolus.</title>
        <authorList>
            <consortium name="Lawrence Berkeley National Laboratory"/>
            <person name="Nybo J.L."/>
            <person name="Vesth T.C."/>
            <person name="Theobald S."/>
            <person name="Frisvad J.C."/>
            <person name="Larsen T.O."/>
            <person name="Kjaerboelling I."/>
            <person name="Rothschild-Mancinelli K."/>
            <person name="Lyhne E.K."/>
            <person name="Kogle M.E."/>
            <person name="Barry K."/>
            <person name="Clum A."/>
            <person name="Na H."/>
            <person name="Ledsgaard L."/>
            <person name="Lin J."/>
            <person name="Lipzen A."/>
            <person name="Kuo A."/>
            <person name="Riley R."/>
            <person name="Mondo S."/>
            <person name="LaButti K."/>
            <person name="Haridas S."/>
            <person name="Pangalinan J."/>
            <person name="Salamov A.A."/>
            <person name="Simmons B.A."/>
            <person name="Magnuson J.K."/>
            <person name="Chen J."/>
            <person name="Drula E."/>
            <person name="Henrissat B."/>
            <person name="Wiebenga A."/>
            <person name="Lubbers R.J."/>
            <person name="Gomes A.C."/>
            <person name="Makela M.R."/>
            <person name="Stajich J."/>
            <person name="Grigoriev I.V."/>
            <person name="Mortensen U.H."/>
            <person name="De vries R.P."/>
            <person name="Baker S.E."/>
            <person name="Andersen M.R."/>
        </authorList>
    </citation>
    <scope>NUCLEOTIDE SEQUENCE [LARGE SCALE GENOMIC DNA]</scope>
    <source>
        <strain evidence="2 3">CBS 600.67</strain>
    </source>
</reference>
<protein>
    <submittedName>
        <fullName evidence="2">Uncharacterized protein</fullName>
    </submittedName>
</protein>
<dbReference type="Proteomes" id="UP001610335">
    <property type="component" value="Unassembled WGS sequence"/>
</dbReference>
<keyword evidence="1" id="KW-0812">Transmembrane</keyword>
<keyword evidence="1" id="KW-0472">Membrane</keyword>
<evidence type="ECO:0000313" key="2">
    <source>
        <dbReference type="EMBL" id="KAL2821453.1"/>
    </source>
</evidence>
<comment type="caution">
    <text evidence="2">The sequence shown here is derived from an EMBL/GenBank/DDBJ whole genome shotgun (WGS) entry which is preliminary data.</text>
</comment>
<keyword evidence="1" id="KW-1133">Transmembrane helix</keyword>
<name>A0ABR4I120_9EURO</name>
<dbReference type="EMBL" id="JBFXLS010000063">
    <property type="protein sequence ID" value="KAL2821453.1"/>
    <property type="molecule type" value="Genomic_DNA"/>
</dbReference>
<evidence type="ECO:0000313" key="3">
    <source>
        <dbReference type="Proteomes" id="UP001610335"/>
    </source>
</evidence>
<proteinExistence type="predicted"/>